<dbReference type="Pfam" id="PF20013">
    <property type="entry name" value="GAP1-N2"/>
    <property type="match status" value="1"/>
</dbReference>
<dbReference type="Proteomes" id="UP000239388">
    <property type="component" value="Unassembled WGS sequence"/>
</dbReference>
<protein>
    <submittedName>
        <fullName evidence="6">Uncharacterized protein</fullName>
    </submittedName>
</protein>
<evidence type="ECO:0000256" key="2">
    <source>
        <dbReference type="SAM" id="MobiDB-lite"/>
    </source>
</evidence>
<dbReference type="InterPro" id="IPR045402">
    <property type="entry name" value="GAP1-N2"/>
</dbReference>
<keyword evidence="3" id="KW-1133">Transmembrane helix</keyword>
<feature type="domain" description="GTPase-associated protein 1 middle" evidence="5">
    <location>
        <begin position="145"/>
        <end position="243"/>
    </location>
</feature>
<gene>
    <name evidence="6" type="ORF">C5Y98_03470</name>
</gene>
<dbReference type="EMBL" id="PUIB01000006">
    <property type="protein sequence ID" value="PQO41035.1"/>
    <property type="molecule type" value="Genomic_DNA"/>
</dbReference>
<evidence type="ECO:0000259" key="5">
    <source>
        <dbReference type="Pfam" id="PF20014"/>
    </source>
</evidence>
<keyword evidence="1" id="KW-0175">Coiled coil</keyword>
<evidence type="ECO:0000259" key="4">
    <source>
        <dbReference type="Pfam" id="PF20013"/>
    </source>
</evidence>
<accession>A0A2S8G998</accession>
<name>A0A2S8G998_9BACT</name>
<evidence type="ECO:0000313" key="6">
    <source>
        <dbReference type="EMBL" id="PQO41035.1"/>
    </source>
</evidence>
<feature type="coiled-coil region" evidence="1">
    <location>
        <begin position="874"/>
        <end position="901"/>
    </location>
</feature>
<comment type="caution">
    <text evidence="6">The sequence shown here is derived from an EMBL/GenBank/DDBJ whole genome shotgun (WGS) entry which is preliminary data.</text>
</comment>
<sequence>MEVVFTSAERGLEPGQSGFCVVARSPSVPRIIQQRLEAASGYRHHYLPHEHLAHLNPVNFGHYILELGPERQHILCRIGDAGLDYSQRTNRLAHLVALPTKECPVGGPAWLLSQPGFTLPRWSGPPNVLPLKAIPSGDCPVTPCRNWQKACGDAGWAGLLAETVVTLDRAPTYIIFPPGLDTLPLMEEAIALLPFDYRWEATFTTYFSSVPIGMQCRWRCVLAGTPEAAAARNSPGSLVLDLTSTMGPAPNTSFADAAREGRMLEASARPVHAATEVESEASPGMDRSFSSSSMAASTSGRPNQGPPRSKSPPRNRQGEKFSAKAILLGLIALFMTIGVAGIGTVGVVMYRSYAEEDRRQRQQIAQDTLDNAVQLEQKFVSWNKHVAKLQQAWGERETQAKDLQATADQLASQFMSIGSDISKQTQSSETLRKTLIELYEKLRMQVEQLRQPDMTNNQKAEQLKQAQATFAEIKKLIANRESGMPDTRKSTSDQAIRFLRNLEQLDTEVGKLAQAETLQNEKQSLIQRADELQKADNTQLIEPFSTKQKLAWNQAWATIEAAKQGSELEQLEQTQTACLTTLEQLRDVRKKSSSELTQLKSLEEAEVGVQNEIEKINSKRESIRKFLEGIDLVVNSGEPQPNNPPPEEKNDFIQVTQNLPPQNPSEQTEVTLAKGISEKAPIKLELKTAVSELFEPTQMGIRQTDEKHWKIVVGSNTLATLQLVDGNLVFQWSEAAAGMRDSAQQIHDSVLLVESGEPSSRVAIRLRRIVPEQNELRIFKLNSDHSVAVKTSQLGSEPLRLKLLSVERGSNSVLGQTKVEPGENNGSARVYWNIMTPDRKQIQAGTRVKLNDLSGASVELLAEAPIYSSNQTLSQFVSEKVDQLEREMEEARRSEQNRERVPALRKRRDRWKDFQTNLENAFGEAKLRCQIFSQFPPDDVEVLSFTTPTAGETSR</sequence>
<feature type="coiled-coil region" evidence="1">
    <location>
        <begin position="582"/>
        <end position="619"/>
    </location>
</feature>
<evidence type="ECO:0000256" key="1">
    <source>
        <dbReference type="SAM" id="Coils"/>
    </source>
</evidence>
<keyword evidence="3" id="KW-0812">Transmembrane</keyword>
<keyword evidence="3" id="KW-0472">Membrane</keyword>
<reference evidence="6 7" key="1">
    <citation type="submission" date="2018-02" db="EMBL/GenBank/DDBJ databases">
        <title>Comparative genomes isolates from brazilian mangrove.</title>
        <authorList>
            <person name="Araujo J.E."/>
            <person name="Taketani R.G."/>
            <person name="Silva M.C.P."/>
            <person name="Loureco M.V."/>
            <person name="Andreote F.D."/>
        </authorList>
    </citation>
    <scope>NUCLEOTIDE SEQUENCE [LARGE SCALE GENOMIC DNA]</scope>
    <source>
        <strain evidence="6 7">NAP PRIS-MGV</strain>
    </source>
</reference>
<feature type="region of interest" description="Disordered" evidence="2">
    <location>
        <begin position="266"/>
        <end position="317"/>
    </location>
</feature>
<evidence type="ECO:0000313" key="7">
    <source>
        <dbReference type="Proteomes" id="UP000239388"/>
    </source>
</evidence>
<dbReference type="Pfam" id="PF20014">
    <property type="entry name" value="GAP1-M"/>
    <property type="match status" value="1"/>
</dbReference>
<feature type="transmembrane region" description="Helical" evidence="3">
    <location>
        <begin position="325"/>
        <end position="350"/>
    </location>
</feature>
<dbReference type="AlphaFoldDB" id="A0A2S8G998"/>
<feature type="domain" description="GTPase-associated protein 1 N-terminal" evidence="4">
    <location>
        <begin position="3"/>
        <end position="121"/>
    </location>
</feature>
<dbReference type="InterPro" id="IPR045401">
    <property type="entry name" value="GAP1-M"/>
</dbReference>
<proteinExistence type="predicted"/>
<feature type="compositionally biased region" description="Low complexity" evidence="2">
    <location>
        <begin position="282"/>
        <end position="302"/>
    </location>
</feature>
<evidence type="ECO:0000256" key="3">
    <source>
        <dbReference type="SAM" id="Phobius"/>
    </source>
</evidence>
<organism evidence="6 7">
    <name type="scientific">Blastopirellula marina</name>
    <dbReference type="NCBI Taxonomy" id="124"/>
    <lineage>
        <taxon>Bacteria</taxon>
        <taxon>Pseudomonadati</taxon>
        <taxon>Planctomycetota</taxon>
        <taxon>Planctomycetia</taxon>
        <taxon>Pirellulales</taxon>
        <taxon>Pirellulaceae</taxon>
        <taxon>Blastopirellula</taxon>
    </lineage>
</organism>